<comment type="catalytic activity">
    <reaction evidence="2 4">
        <text>L-methionyl-[protein] + [thioredoxin]-disulfide + H2O = L-methionyl-(S)-S-oxide-[protein] + [thioredoxin]-dithiol</text>
        <dbReference type="Rhea" id="RHEA:14217"/>
        <dbReference type="Rhea" id="RHEA-COMP:10698"/>
        <dbReference type="Rhea" id="RHEA-COMP:10700"/>
        <dbReference type="Rhea" id="RHEA-COMP:12313"/>
        <dbReference type="Rhea" id="RHEA-COMP:12315"/>
        <dbReference type="ChEBI" id="CHEBI:15377"/>
        <dbReference type="ChEBI" id="CHEBI:16044"/>
        <dbReference type="ChEBI" id="CHEBI:29950"/>
        <dbReference type="ChEBI" id="CHEBI:44120"/>
        <dbReference type="ChEBI" id="CHEBI:50058"/>
        <dbReference type="EC" id="1.8.4.11"/>
    </reaction>
</comment>
<dbReference type="PANTHER" id="PTHR43774:SF1">
    <property type="entry name" value="PEPTIDE METHIONINE SULFOXIDE REDUCTASE MSRA 2"/>
    <property type="match status" value="1"/>
</dbReference>
<dbReference type="GO" id="GO:0008113">
    <property type="term" value="F:peptide-methionine (S)-S-oxide reductase activity"/>
    <property type="evidence" value="ECO:0007669"/>
    <property type="project" value="UniProtKB-UniRule"/>
</dbReference>
<comment type="similarity">
    <text evidence="4">Belongs to the MsrA Met sulfoxide reductase family.</text>
</comment>
<dbReference type="HAMAP" id="MF_01401">
    <property type="entry name" value="MsrA"/>
    <property type="match status" value="1"/>
</dbReference>
<proteinExistence type="inferred from homology"/>
<dbReference type="Proteomes" id="UP000184432">
    <property type="component" value="Unassembled WGS sequence"/>
</dbReference>
<dbReference type="NCBIfam" id="TIGR00401">
    <property type="entry name" value="msrA"/>
    <property type="match status" value="1"/>
</dbReference>
<evidence type="ECO:0000259" key="5">
    <source>
        <dbReference type="Pfam" id="PF01625"/>
    </source>
</evidence>
<dbReference type="InterPro" id="IPR036509">
    <property type="entry name" value="Met_Sox_Rdtase_MsrA_sf"/>
</dbReference>
<gene>
    <name evidence="4" type="primary">msrA</name>
    <name evidence="6" type="ORF">SAMN04488508_101787</name>
</gene>
<dbReference type="GO" id="GO:0033744">
    <property type="term" value="F:L-methionine:thioredoxin-disulfide S-oxidoreductase activity"/>
    <property type="evidence" value="ECO:0007669"/>
    <property type="project" value="RHEA"/>
</dbReference>
<feature type="domain" description="Peptide methionine sulphoxide reductase MsrA" evidence="5">
    <location>
        <begin position="10"/>
        <end position="162"/>
    </location>
</feature>
<keyword evidence="1 4" id="KW-0560">Oxidoreductase</keyword>
<reference evidence="7" key="1">
    <citation type="submission" date="2016-11" db="EMBL/GenBank/DDBJ databases">
        <authorList>
            <person name="Varghese N."/>
            <person name="Submissions S."/>
        </authorList>
    </citation>
    <scope>NUCLEOTIDE SEQUENCE [LARGE SCALE GENOMIC DNA]</scope>
    <source>
        <strain evidence="7">DSM 22623</strain>
    </source>
</reference>
<evidence type="ECO:0000313" key="7">
    <source>
        <dbReference type="Proteomes" id="UP000184432"/>
    </source>
</evidence>
<organism evidence="6 7">
    <name type="scientific">Aquimarina spongiae</name>
    <dbReference type="NCBI Taxonomy" id="570521"/>
    <lineage>
        <taxon>Bacteria</taxon>
        <taxon>Pseudomonadati</taxon>
        <taxon>Bacteroidota</taxon>
        <taxon>Flavobacteriia</taxon>
        <taxon>Flavobacteriales</taxon>
        <taxon>Flavobacteriaceae</taxon>
        <taxon>Aquimarina</taxon>
    </lineage>
</organism>
<protein>
    <recommendedName>
        <fullName evidence="4">Peptide methionine sulfoxide reductase MsrA</fullName>
        <shortName evidence="4">Protein-methionine-S-oxide reductase</shortName>
        <ecNumber evidence="4">1.8.4.11</ecNumber>
    </recommendedName>
    <alternativeName>
        <fullName evidence="4">Peptide-methionine (S)-S-oxide reductase</fullName>
        <shortName evidence="4">Peptide Met(O) reductase</shortName>
    </alternativeName>
</protein>
<sequence>MDKEMNTDIAVVAGGCFWCTEAVFQRLEGVISVTSGYTGGTIKNPAYREVTTGRTGHTEAIKIEYNPTIITYKELLEVFFATHDPTTLNRQGADKGTQYRSGIYYNNEEQKQIAEGIIEELTTQNVFDAPIVTEVMALGPFYNAEGYHQDYYNQNSQQGYCQFVINPKLNKLYTTFRSKLKKEIQN</sequence>
<dbReference type="STRING" id="570521.SAMN04488508_101787"/>
<evidence type="ECO:0000256" key="3">
    <source>
        <dbReference type="ARBA" id="ARBA00048782"/>
    </source>
</evidence>
<dbReference type="EMBL" id="FQYP01000001">
    <property type="protein sequence ID" value="SHI47279.1"/>
    <property type="molecule type" value="Genomic_DNA"/>
</dbReference>
<dbReference type="InterPro" id="IPR002569">
    <property type="entry name" value="Met_Sox_Rdtase_MsrA_dom"/>
</dbReference>
<accession>A0A1M6BEZ8</accession>
<dbReference type="Pfam" id="PF01625">
    <property type="entry name" value="PMSR"/>
    <property type="match status" value="1"/>
</dbReference>
<comment type="catalytic activity">
    <reaction evidence="3 4">
        <text>[thioredoxin]-disulfide + L-methionine + H2O = L-methionine (S)-S-oxide + [thioredoxin]-dithiol</text>
        <dbReference type="Rhea" id="RHEA:19993"/>
        <dbReference type="Rhea" id="RHEA-COMP:10698"/>
        <dbReference type="Rhea" id="RHEA-COMP:10700"/>
        <dbReference type="ChEBI" id="CHEBI:15377"/>
        <dbReference type="ChEBI" id="CHEBI:29950"/>
        <dbReference type="ChEBI" id="CHEBI:50058"/>
        <dbReference type="ChEBI" id="CHEBI:57844"/>
        <dbReference type="ChEBI" id="CHEBI:58772"/>
        <dbReference type="EC" id="1.8.4.11"/>
    </reaction>
</comment>
<evidence type="ECO:0000256" key="1">
    <source>
        <dbReference type="ARBA" id="ARBA00023002"/>
    </source>
</evidence>
<keyword evidence="7" id="KW-1185">Reference proteome</keyword>
<comment type="function">
    <text evidence="4">Has an important function as a repair enzyme for proteins that have been inactivated by oxidation. Catalyzes the reversible oxidation-reduction of methionine sulfoxide in proteins to methionine.</text>
</comment>
<dbReference type="SUPFAM" id="SSF55068">
    <property type="entry name" value="Peptide methionine sulfoxide reductase"/>
    <property type="match status" value="1"/>
</dbReference>
<evidence type="ECO:0000256" key="4">
    <source>
        <dbReference type="HAMAP-Rule" id="MF_01401"/>
    </source>
</evidence>
<evidence type="ECO:0000256" key="2">
    <source>
        <dbReference type="ARBA" id="ARBA00047806"/>
    </source>
</evidence>
<feature type="active site" evidence="4">
    <location>
        <position position="16"/>
    </location>
</feature>
<dbReference type="AlphaFoldDB" id="A0A1M6BEZ8"/>
<name>A0A1M6BEZ8_9FLAO</name>
<dbReference type="EC" id="1.8.4.11" evidence="4"/>
<evidence type="ECO:0000313" key="6">
    <source>
        <dbReference type="EMBL" id="SHI47279.1"/>
    </source>
</evidence>
<dbReference type="Gene3D" id="3.30.1060.10">
    <property type="entry name" value="Peptide methionine sulphoxide reductase MsrA"/>
    <property type="match status" value="1"/>
</dbReference>
<dbReference type="PANTHER" id="PTHR43774">
    <property type="entry name" value="PEPTIDE METHIONINE SULFOXIDE REDUCTASE"/>
    <property type="match status" value="1"/>
</dbReference>